<feature type="compositionally biased region" description="Low complexity" evidence="11">
    <location>
        <begin position="1044"/>
        <end position="1070"/>
    </location>
</feature>
<protein>
    <recommendedName>
        <fullName evidence="12">F-box domain-containing protein</fullName>
    </recommendedName>
</protein>
<dbReference type="InterPro" id="IPR001810">
    <property type="entry name" value="F-box_dom"/>
</dbReference>
<feature type="compositionally biased region" description="Acidic residues" evidence="11">
    <location>
        <begin position="199"/>
        <end position="222"/>
    </location>
</feature>
<evidence type="ECO:0000256" key="5">
    <source>
        <dbReference type="ARBA" id="ARBA00022723"/>
    </source>
</evidence>
<evidence type="ECO:0000313" key="14">
    <source>
        <dbReference type="Proteomes" id="UP000717515"/>
    </source>
</evidence>
<sequence length="1291" mass="143105">MPSVMAQSVFAKTRVMAPVGTRILSTSQSNQREVTVAPIIEQRKNRPLSPHLTIYQPQITWYMSAFHRATGGAVAVGAIAYAVGPMFGLGFDAASVTSVIATVPTAAKIGAKFIIAYPFTFHSFNGIRHLLWDTARGLTLKGVYSTGYTVLGLSAVHELRPQYLILLEEESRLMALTLPTTLHNMSNQDQSTQEQNQDSMEEEFLDEEFDEEDDGEQDYYDPEDDLAYFHDEKLRIEESWLEWERQSTVNNRQNPGFHSRYNIFQKPGSVKRRDRRNLNAQSGSSNSRAGSTSSSMSAAAAAARSAGEAGSDPDGSHSAAEAKLRRLGTYRPALANSIVHSYTNLSWEATQAAREQRLAAKAEPDGSGVNILCTMPVELLSHIVSHLEPSELFNVSLVCQLLYHVVNADSCWKEAFMKFFGASIPFKRLDPRSWRGEYIQRTRLLRRWEKGRGSNILIDPKIGQISKLWAQVDNNRPNQDWFLAGGIAQSVVARCNPLLGKVNKDAVFRMVHLADVEVSVMTMDQHRVLWGLTTGQVSLTTLAHAAAGQTFQTFAGFHEAPVTCVKLVPDHLEFVLTGAADGIVRLWDVAKARTVREFRTNMDTPRSRIDHICCEPGSRIIAGLSNGEIYCWSVNIASIIKPASAPGSGVSTPARSTSVDNIGLASQVITPAAMAVDPEDPSVEGLIGPMTSKVIELPEEFKGVGYLEVDFRAGGSGLILAQAVDAAVMHLYSLETLEHLATLKSPAHVLPITAVHWDIPKHEKPMISLSNGTRSLTNLHGRQEMSSLLATGDQTGNISLWYLGDILRRHELETKKHYLHSSQTDLEPRVLEPTCVLKGHDTRVSSLFVDKLLIVSGSADGWVKAWNPVNGQLISVLNSGYIRGRELNDLTSSAVKCVVVNSQKCRGVVSIGGLIRSWDFSPEANLSKDKYRKQMVKKSIHYSAGPKNKIQNDIRHSLIETVSLKRLEAQAKERQEQLRRRYNDLQELNMVDMTDEEVVEYVMMLSKDQEDQSAVQEVLEMERIQELELEQQRALEHLIRSEQSHSSGGSSGSSYVPSGTCSSSTATVSRVTRDAEVSQQELEEEEELVRRAIERSLMDMETEGDNLHVQHGADFDTMDVHDHHGVHDFPHDHALEWETSHVVDVDTQDSGDLEKREDQRIVQSILQELQQAEEAEAKMDKGKSAIKEEQEPWPSVAAASSSTAAGDSTKRTIGEDPKPQPMTWSMVARTNSETALAPMADGQPPQNQQPRTPSGRQPAVIKQYAQQASQEEIEDEDTQMARILSLSMVEK</sequence>
<dbReference type="CDD" id="cd03499">
    <property type="entry name" value="SQR_TypeC_SdhC"/>
    <property type="match status" value="1"/>
</dbReference>
<gene>
    <name evidence="13" type="ORF">KVV02_008386</name>
</gene>
<feature type="region of interest" description="Disordered" evidence="11">
    <location>
        <begin position="1040"/>
        <end position="1087"/>
    </location>
</feature>
<dbReference type="Pfam" id="PF00400">
    <property type="entry name" value="WD40"/>
    <property type="match status" value="2"/>
</dbReference>
<dbReference type="GO" id="GO:0006121">
    <property type="term" value="P:mitochondrial electron transport, succinate to ubiquinone"/>
    <property type="evidence" value="ECO:0007669"/>
    <property type="project" value="TreeGrafter"/>
</dbReference>
<dbReference type="Gene3D" id="1.20.1280.50">
    <property type="match status" value="1"/>
</dbReference>
<dbReference type="InterPro" id="IPR011047">
    <property type="entry name" value="Quinoprotein_ADH-like_sf"/>
</dbReference>
<accession>A0A9P8CXC7</accession>
<comment type="caution">
    <text evidence="13">The sequence shown here is derived from an EMBL/GenBank/DDBJ whole genome shotgun (WGS) entry which is preliminary data.</text>
</comment>
<dbReference type="Pfam" id="PF12937">
    <property type="entry name" value="F-box-like"/>
    <property type="match status" value="1"/>
</dbReference>
<evidence type="ECO:0000313" key="13">
    <source>
        <dbReference type="EMBL" id="KAG9322134.1"/>
    </source>
</evidence>
<feature type="compositionally biased region" description="Polar residues" evidence="11">
    <location>
        <begin position="1244"/>
        <end position="1255"/>
    </location>
</feature>
<dbReference type="Gene3D" id="2.130.10.10">
    <property type="entry name" value="YVTN repeat-like/Quinoprotein amine dehydrogenase"/>
    <property type="match status" value="2"/>
</dbReference>
<evidence type="ECO:0000256" key="9">
    <source>
        <dbReference type="ARBA" id="ARBA00023136"/>
    </source>
</evidence>
<keyword evidence="9" id="KW-0472">Membrane</keyword>
<dbReference type="PROSITE" id="PS50082">
    <property type="entry name" value="WD_REPEATS_2"/>
    <property type="match status" value="2"/>
</dbReference>
<evidence type="ECO:0000256" key="3">
    <source>
        <dbReference type="ARBA" id="ARBA00022617"/>
    </source>
</evidence>
<feature type="repeat" description="WD" evidence="10">
    <location>
        <begin position="555"/>
        <end position="597"/>
    </location>
</feature>
<dbReference type="SUPFAM" id="SSF50998">
    <property type="entry name" value="Quinoprotein alcohol dehydrogenase-like"/>
    <property type="match status" value="1"/>
</dbReference>
<feature type="repeat" description="WD" evidence="10">
    <location>
        <begin position="837"/>
        <end position="876"/>
    </location>
</feature>
<evidence type="ECO:0000256" key="2">
    <source>
        <dbReference type="ARBA" id="ARBA00022574"/>
    </source>
</evidence>
<comment type="subcellular location">
    <subcellularLocation>
        <location evidence="1">Membrane</location>
        <topology evidence="1">Multi-pass membrane protein</topology>
    </subcellularLocation>
</comment>
<keyword evidence="2 10" id="KW-0853">WD repeat</keyword>
<feature type="compositionally biased region" description="Basic and acidic residues" evidence="11">
    <location>
        <begin position="1208"/>
        <end position="1218"/>
    </location>
</feature>
<dbReference type="GO" id="GO:0046872">
    <property type="term" value="F:metal ion binding"/>
    <property type="evidence" value="ECO:0007669"/>
    <property type="project" value="UniProtKB-KW"/>
</dbReference>
<dbReference type="InterPro" id="IPR014314">
    <property type="entry name" value="Succ_DH_cytb556"/>
</dbReference>
<proteinExistence type="predicted"/>
<dbReference type="PROSITE" id="PS50294">
    <property type="entry name" value="WD_REPEATS_REGION"/>
    <property type="match status" value="1"/>
</dbReference>
<dbReference type="PROSITE" id="PS01001">
    <property type="entry name" value="SDH_CYT_2"/>
    <property type="match status" value="1"/>
</dbReference>
<keyword evidence="5" id="KW-0479">Metal-binding</keyword>
<dbReference type="Proteomes" id="UP000717515">
    <property type="component" value="Unassembled WGS sequence"/>
</dbReference>
<feature type="region of interest" description="Disordered" evidence="11">
    <location>
        <begin position="251"/>
        <end position="319"/>
    </location>
</feature>
<evidence type="ECO:0000256" key="8">
    <source>
        <dbReference type="ARBA" id="ARBA00023004"/>
    </source>
</evidence>
<evidence type="ECO:0000256" key="10">
    <source>
        <dbReference type="PROSITE-ProRule" id="PRU00221"/>
    </source>
</evidence>
<dbReference type="PANTHER" id="PTHR10978:SF5">
    <property type="entry name" value="SUCCINATE DEHYDROGENASE CYTOCHROME B560 SUBUNIT, MITOCHONDRIAL"/>
    <property type="match status" value="1"/>
</dbReference>
<feature type="domain" description="F-box" evidence="12">
    <location>
        <begin position="369"/>
        <end position="415"/>
    </location>
</feature>
<name>A0A9P8CXC7_MORAP</name>
<dbReference type="PROSITE" id="PS50181">
    <property type="entry name" value="FBOX"/>
    <property type="match status" value="1"/>
</dbReference>
<evidence type="ECO:0000256" key="1">
    <source>
        <dbReference type="ARBA" id="ARBA00004141"/>
    </source>
</evidence>
<dbReference type="InterPro" id="IPR036047">
    <property type="entry name" value="F-box-like_dom_sf"/>
</dbReference>
<keyword evidence="3" id="KW-0349">Heme</keyword>
<reference evidence="13" key="1">
    <citation type="submission" date="2021-07" db="EMBL/GenBank/DDBJ databases">
        <title>Draft genome of Mortierella alpina, strain LL118, isolated from an aspen leaf litter sample.</title>
        <authorList>
            <person name="Yang S."/>
            <person name="Vinatzer B.A."/>
        </authorList>
    </citation>
    <scope>NUCLEOTIDE SEQUENCE</scope>
    <source>
        <strain evidence="13">LL118</strain>
    </source>
</reference>
<evidence type="ECO:0000256" key="7">
    <source>
        <dbReference type="ARBA" id="ARBA00022989"/>
    </source>
</evidence>
<dbReference type="InterPro" id="IPR019775">
    <property type="entry name" value="WD40_repeat_CS"/>
</dbReference>
<dbReference type="SMART" id="SM00256">
    <property type="entry name" value="FBOX"/>
    <property type="match status" value="1"/>
</dbReference>
<feature type="compositionally biased region" description="Low complexity" evidence="11">
    <location>
        <begin position="280"/>
        <end position="310"/>
    </location>
</feature>
<dbReference type="NCBIfam" id="TIGR02970">
    <property type="entry name" value="succ_dehyd_cytB"/>
    <property type="match status" value="1"/>
</dbReference>
<dbReference type="InterPro" id="IPR015943">
    <property type="entry name" value="WD40/YVTN_repeat-like_dom_sf"/>
</dbReference>
<dbReference type="SMART" id="SM00320">
    <property type="entry name" value="WD40"/>
    <property type="match status" value="5"/>
</dbReference>
<dbReference type="InterPro" id="IPR018495">
    <property type="entry name" value="Succ_DH_cyt_bsu_CS"/>
</dbReference>
<dbReference type="GO" id="GO:0006099">
    <property type="term" value="P:tricarboxylic acid cycle"/>
    <property type="evidence" value="ECO:0007669"/>
    <property type="project" value="InterPro"/>
</dbReference>
<evidence type="ECO:0000256" key="11">
    <source>
        <dbReference type="SAM" id="MobiDB-lite"/>
    </source>
</evidence>
<dbReference type="GO" id="GO:0009055">
    <property type="term" value="F:electron transfer activity"/>
    <property type="evidence" value="ECO:0007669"/>
    <property type="project" value="InterPro"/>
</dbReference>
<feature type="compositionally biased region" description="Polar residues" evidence="11">
    <location>
        <begin position="184"/>
        <end position="197"/>
    </location>
</feature>
<dbReference type="PROSITE" id="PS00678">
    <property type="entry name" value="WD_REPEATS_1"/>
    <property type="match status" value="1"/>
</dbReference>
<dbReference type="GO" id="GO:0016020">
    <property type="term" value="C:membrane"/>
    <property type="evidence" value="ECO:0007669"/>
    <property type="project" value="UniProtKB-SubCell"/>
</dbReference>
<dbReference type="InterPro" id="IPR034804">
    <property type="entry name" value="SQR/QFR_C/D"/>
</dbReference>
<dbReference type="GO" id="GO:0005739">
    <property type="term" value="C:mitochondrion"/>
    <property type="evidence" value="ECO:0007669"/>
    <property type="project" value="GOC"/>
</dbReference>
<feature type="compositionally biased region" description="Basic and acidic residues" evidence="11">
    <location>
        <begin position="1175"/>
        <end position="1190"/>
    </location>
</feature>
<evidence type="ECO:0000256" key="6">
    <source>
        <dbReference type="ARBA" id="ARBA00022737"/>
    </source>
</evidence>
<dbReference type="Pfam" id="PF01127">
    <property type="entry name" value="Sdh_cyt"/>
    <property type="match status" value="1"/>
</dbReference>
<keyword evidence="6" id="KW-0677">Repeat</keyword>
<feature type="region of interest" description="Disordered" evidence="11">
    <location>
        <begin position="1172"/>
        <end position="1276"/>
    </location>
</feature>
<dbReference type="PROSITE" id="PS01000">
    <property type="entry name" value="SDH_CYT_1"/>
    <property type="match status" value="1"/>
</dbReference>
<evidence type="ECO:0000259" key="12">
    <source>
        <dbReference type="PROSITE" id="PS50181"/>
    </source>
</evidence>
<dbReference type="InterPro" id="IPR000701">
    <property type="entry name" value="SuccDH_FuR_B_TM-su"/>
</dbReference>
<dbReference type="EMBL" id="JAIFTL010000164">
    <property type="protein sequence ID" value="KAG9322134.1"/>
    <property type="molecule type" value="Genomic_DNA"/>
</dbReference>
<keyword evidence="8" id="KW-0408">Iron</keyword>
<feature type="region of interest" description="Disordered" evidence="11">
    <location>
        <begin position="184"/>
        <end position="222"/>
    </location>
</feature>
<dbReference type="Gene3D" id="1.20.1300.10">
    <property type="entry name" value="Fumarate reductase/succinate dehydrogenase, transmembrane subunit"/>
    <property type="match status" value="1"/>
</dbReference>
<organism evidence="13 14">
    <name type="scientific">Mortierella alpina</name>
    <name type="common">Oleaginous fungus</name>
    <name type="synonym">Mortierella renispora</name>
    <dbReference type="NCBI Taxonomy" id="64518"/>
    <lineage>
        <taxon>Eukaryota</taxon>
        <taxon>Fungi</taxon>
        <taxon>Fungi incertae sedis</taxon>
        <taxon>Mucoromycota</taxon>
        <taxon>Mortierellomycotina</taxon>
        <taxon>Mortierellomycetes</taxon>
        <taxon>Mortierellales</taxon>
        <taxon>Mortierellaceae</taxon>
        <taxon>Mortierella</taxon>
    </lineage>
</organism>
<dbReference type="SUPFAM" id="SSF81383">
    <property type="entry name" value="F-box domain"/>
    <property type="match status" value="1"/>
</dbReference>
<evidence type="ECO:0000256" key="4">
    <source>
        <dbReference type="ARBA" id="ARBA00022692"/>
    </source>
</evidence>
<dbReference type="SUPFAM" id="SSF81343">
    <property type="entry name" value="Fumarate reductase respiratory complex transmembrane subunits"/>
    <property type="match status" value="1"/>
</dbReference>
<feature type="compositionally biased region" description="Low complexity" evidence="11">
    <location>
        <begin position="1195"/>
        <end position="1207"/>
    </location>
</feature>
<dbReference type="PANTHER" id="PTHR10978">
    <property type="entry name" value="SUCCINATE DEHYDROGENASE CYTOCHROME B560 SUBUNIT"/>
    <property type="match status" value="1"/>
</dbReference>
<keyword evidence="4" id="KW-0812">Transmembrane</keyword>
<keyword evidence="7" id="KW-1133">Transmembrane helix</keyword>
<dbReference type="InterPro" id="IPR001680">
    <property type="entry name" value="WD40_rpt"/>
</dbReference>